<keyword evidence="4" id="KW-1185">Reference proteome</keyword>
<dbReference type="GO" id="GO:0005576">
    <property type="term" value="C:extracellular region"/>
    <property type="evidence" value="ECO:0007669"/>
    <property type="project" value="UniProtKB-SubCell"/>
</dbReference>
<dbReference type="EMBL" id="WVHT01000002">
    <property type="protein sequence ID" value="MXV50564.1"/>
    <property type="molecule type" value="Genomic_DNA"/>
</dbReference>
<organism evidence="3 4">
    <name type="scientific">Hufsiella arboris</name>
    <dbReference type="NCBI Taxonomy" id="2695275"/>
    <lineage>
        <taxon>Bacteria</taxon>
        <taxon>Pseudomonadati</taxon>
        <taxon>Bacteroidota</taxon>
        <taxon>Sphingobacteriia</taxon>
        <taxon>Sphingobacteriales</taxon>
        <taxon>Sphingobacteriaceae</taxon>
        <taxon>Hufsiella</taxon>
    </lineage>
</organism>
<dbReference type="InterPro" id="IPR017853">
    <property type="entry name" value="GH"/>
</dbReference>
<reference evidence="3 4" key="1">
    <citation type="submission" date="2019-11" db="EMBL/GenBank/DDBJ databases">
        <title>Pedobacter sp. HMF7647 Genome sequencing and assembly.</title>
        <authorList>
            <person name="Kang H."/>
            <person name="Kim H."/>
            <person name="Joh K."/>
        </authorList>
    </citation>
    <scope>NUCLEOTIDE SEQUENCE [LARGE SCALE GENOMIC DNA]</scope>
    <source>
        <strain evidence="3 4">HMF7647</strain>
    </source>
</reference>
<dbReference type="Gene3D" id="3.20.20.80">
    <property type="entry name" value="Glycosidases"/>
    <property type="match status" value="1"/>
</dbReference>
<evidence type="ECO:0000313" key="4">
    <source>
        <dbReference type="Proteomes" id="UP000466586"/>
    </source>
</evidence>
<dbReference type="InterPro" id="IPR032260">
    <property type="entry name" value="DUF5060"/>
</dbReference>
<dbReference type="SUPFAM" id="SSF51445">
    <property type="entry name" value="(Trans)glycosidases"/>
    <property type="match status" value="1"/>
</dbReference>
<dbReference type="Gene3D" id="2.60.40.10">
    <property type="entry name" value="Immunoglobulins"/>
    <property type="match status" value="1"/>
</dbReference>
<proteinExistence type="predicted"/>
<gene>
    <name evidence="3" type="ORF">GS399_06225</name>
</gene>
<dbReference type="GO" id="GO:0016985">
    <property type="term" value="F:mannan endo-1,4-beta-mannosidase activity"/>
    <property type="evidence" value="ECO:0007669"/>
    <property type="project" value="TreeGrafter"/>
</dbReference>
<feature type="chain" id="PRO_5029636624" evidence="1">
    <location>
        <begin position="21"/>
        <end position="550"/>
    </location>
</feature>
<feature type="signal peptide" evidence="1">
    <location>
        <begin position="1"/>
        <end position="20"/>
    </location>
</feature>
<name>A0A7K1Y7K9_9SPHI</name>
<evidence type="ECO:0000313" key="3">
    <source>
        <dbReference type="EMBL" id="MXV50564.1"/>
    </source>
</evidence>
<evidence type="ECO:0000256" key="1">
    <source>
        <dbReference type="SAM" id="SignalP"/>
    </source>
</evidence>
<dbReference type="AlphaFoldDB" id="A0A7K1Y7K9"/>
<dbReference type="Pfam" id="PF16586">
    <property type="entry name" value="DUF5060"/>
    <property type="match status" value="1"/>
</dbReference>
<keyword evidence="1" id="KW-0732">Signal</keyword>
<evidence type="ECO:0000259" key="2">
    <source>
        <dbReference type="Pfam" id="PF16586"/>
    </source>
</evidence>
<dbReference type="RefSeq" id="WP_160843728.1">
    <property type="nucleotide sequence ID" value="NZ_WVHT01000002.1"/>
</dbReference>
<accession>A0A7K1Y7K9</accession>
<feature type="domain" description="DUF5060" evidence="2">
    <location>
        <begin position="34"/>
        <end position="105"/>
    </location>
</feature>
<protein>
    <submittedName>
        <fullName evidence="3">DUF5060 domain-containing protein</fullName>
    </submittedName>
</protein>
<dbReference type="PANTHER" id="PTHR31451:SF39">
    <property type="entry name" value="MANNAN ENDO-1,4-BETA-MANNOSIDASE 1"/>
    <property type="match status" value="1"/>
</dbReference>
<dbReference type="Proteomes" id="UP000466586">
    <property type="component" value="Unassembled WGS sequence"/>
</dbReference>
<sequence>MKKSIIITSLLLCLQVNLFAQIQKVTLLNLKPSTFKKAEFDIKLIAEWVNPYLQEDVSLDMLITSPSGKKLLLPCYYENGKSGKMSLWKARFAPQESGTYRYTIKLFKSGKNVSTTKPAAFTAFQNNGKGFLHVKNNWIMQFDNGAPFRGIGENICWESRANDDSRFYKELHENPKYNYEYMLRSLADHGGNFYRTWICSWNLPLDWKSGINNNRYTNSDEYFNPSAIQRLERVMKLSDSLGVYTMLTLGPGAYLEKDGGNVKSAADFFVKPEAKARYKNRLRYIIARWGYNTCIANWELFNEIDNVQFGDKDNPIDASVIVKWHDEMSTYIKSIDPYKHPVTTSISHRDLAGLNSLSNIDINQKHIYKNTDIIPETIVKYETEFKKPYVIGEYGFEWDWSKNFDDFASDMDRDFKKGLWYGLFSPTPVLPMTWWWEYFDNRKTDVYIKKVRTIYDQMISAGEGNFKTVKVQTSNPGVRVMAVECGKKIFIYVLNNSSEKQDVIIFIPRPTTSPKVFDCEKGTYQTVQSTDKNIALKAIGQNAEIIIVAD</sequence>
<dbReference type="InterPro" id="IPR045053">
    <property type="entry name" value="MAN-like"/>
</dbReference>
<dbReference type="PANTHER" id="PTHR31451">
    <property type="match status" value="1"/>
</dbReference>
<comment type="caution">
    <text evidence="3">The sequence shown here is derived from an EMBL/GenBank/DDBJ whole genome shotgun (WGS) entry which is preliminary data.</text>
</comment>
<dbReference type="InterPro" id="IPR013783">
    <property type="entry name" value="Ig-like_fold"/>
</dbReference>